<feature type="domain" description="Glutamine amidotransferase type-2" evidence="12">
    <location>
        <begin position="28"/>
        <end position="245"/>
    </location>
</feature>
<evidence type="ECO:0000256" key="7">
    <source>
        <dbReference type="HAMAP-Rule" id="MF_01931"/>
    </source>
</evidence>
<name>A0A2G9Y842_9BACT</name>
<organism evidence="13 14">
    <name type="scientific">Candidatus Roizmanbacteria bacterium CG23_combo_of_CG06-09_8_20_14_all_35_49</name>
    <dbReference type="NCBI Taxonomy" id="1974863"/>
    <lineage>
        <taxon>Bacteria</taxon>
        <taxon>Candidatus Roizmaniibacteriota</taxon>
    </lineage>
</organism>
<dbReference type="AlphaFoldDB" id="A0A2G9Y842"/>
<dbReference type="InterPro" id="IPR029055">
    <property type="entry name" value="Ntn_hydrolases_N"/>
</dbReference>
<dbReference type="CDD" id="cd00715">
    <property type="entry name" value="GPATase_N"/>
    <property type="match status" value="1"/>
</dbReference>
<evidence type="ECO:0000256" key="6">
    <source>
        <dbReference type="ARBA" id="ARBA00022962"/>
    </source>
</evidence>
<feature type="binding site" evidence="7 10">
    <location>
        <position position="370"/>
    </location>
    <ligand>
        <name>Mg(2+)</name>
        <dbReference type="ChEBI" id="CHEBI:18420"/>
    </ligand>
</feature>
<dbReference type="InterPro" id="IPR029057">
    <property type="entry name" value="PRTase-like"/>
</dbReference>
<evidence type="ECO:0000259" key="12">
    <source>
        <dbReference type="PROSITE" id="PS51278"/>
    </source>
</evidence>
<comment type="similarity">
    <text evidence="2 7 8">In the C-terminal section; belongs to the purine/pyrimidine phosphoribosyltransferase family.</text>
</comment>
<dbReference type="PROSITE" id="PS51278">
    <property type="entry name" value="GATASE_TYPE_2"/>
    <property type="match status" value="1"/>
</dbReference>
<feature type="binding site" evidence="7 10">
    <location>
        <position position="308"/>
    </location>
    <ligand>
        <name>Mg(2+)</name>
        <dbReference type="ChEBI" id="CHEBI:18420"/>
    </ligand>
</feature>
<keyword evidence="7 11" id="KW-0411">Iron-sulfur</keyword>
<evidence type="ECO:0000256" key="10">
    <source>
        <dbReference type="PIRSR" id="PIRSR000485-2"/>
    </source>
</evidence>
<dbReference type="PANTHER" id="PTHR11907">
    <property type="entry name" value="AMIDOPHOSPHORIBOSYLTRANSFERASE"/>
    <property type="match status" value="1"/>
</dbReference>
<evidence type="ECO:0000256" key="5">
    <source>
        <dbReference type="ARBA" id="ARBA00022755"/>
    </source>
</evidence>
<dbReference type="Gene3D" id="3.60.20.10">
    <property type="entry name" value="Glutamine Phosphoribosylpyrophosphate, subunit 1, domain 1"/>
    <property type="match status" value="1"/>
</dbReference>
<keyword evidence="7 10" id="KW-0479">Metal-binding</keyword>
<keyword evidence="6 7" id="KW-0315">Glutamine amidotransferase</keyword>
<feature type="binding site" evidence="7 11">
    <location>
        <position position="458"/>
    </location>
    <ligand>
        <name>[4Fe-4S] cluster</name>
        <dbReference type="ChEBI" id="CHEBI:49883"/>
    </ligand>
</feature>
<comment type="function">
    <text evidence="7">Catalyzes the formation of phosphoribosylamine from phosphoribosylpyrophosphate (PRPP) and glutamine.</text>
</comment>
<evidence type="ECO:0000256" key="8">
    <source>
        <dbReference type="PIRNR" id="PIRNR000485"/>
    </source>
</evidence>
<accession>A0A2G9Y842</accession>
<reference evidence="13 14" key="1">
    <citation type="submission" date="2017-09" db="EMBL/GenBank/DDBJ databases">
        <title>Depth-based differentiation of microbial function through sediment-hosted aquifers and enrichment of novel symbionts in the deep terrestrial subsurface.</title>
        <authorList>
            <person name="Probst A.J."/>
            <person name="Ladd B."/>
            <person name="Jarett J.K."/>
            <person name="Geller-Mcgrath D.E."/>
            <person name="Sieber C.M."/>
            <person name="Emerson J.B."/>
            <person name="Anantharaman K."/>
            <person name="Thomas B.C."/>
            <person name="Malmstrom R."/>
            <person name="Stieglmeier M."/>
            <person name="Klingl A."/>
            <person name="Woyke T."/>
            <person name="Ryan C.M."/>
            <person name="Banfield J.F."/>
        </authorList>
    </citation>
    <scope>NUCLEOTIDE SEQUENCE [LARGE SCALE GENOMIC DNA]</scope>
    <source>
        <strain evidence="13">CG23_combo_of_CG06-09_8_20_14_all_35_49</strain>
    </source>
</reference>
<protein>
    <recommendedName>
        <fullName evidence="7">Amidophosphoribosyltransferase</fullName>
        <shortName evidence="7">ATase</shortName>
        <ecNumber evidence="7">2.4.2.14</ecNumber>
    </recommendedName>
    <alternativeName>
        <fullName evidence="7">Glutamine phosphoribosylpyrophosphate amidotransferase</fullName>
        <shortName evidence="7">GPATase</shortName>
    </alternativeName>
</protein>
<evidence type="ECO:0000256" key="3">
    <source>
        <dbReference type="ARBA" id="ARBA00022676"/>
    </source>
</evidence>
<feature type="binding site" evidence="7 11">
    <location>
        <position position="461"/>
    </location>
    <ligand>
        <name>[4Fe-4S] cluster</name>
        <dbReference type="ChEBI" id="CHEBI:49883"/>
    </ligand>
</feature>
<dbReference type="UniPathway" id="UPA00074">
    <property type="reaction ID" value="UER00124"/>
</dbReference>
<evidence type="ECO:0000256" key="9">
    <source>
        <dbReference type="PIRSR" id="PIRSR000485-1"/>
    </source>
</evidence>
<dbReference type="GO" id="GO:0051539">
    <property type="term" value="F:4 iron, 4 sulfur cluster binding"/>
    <property type="evidence" value="ECO:0007669"/>
    <property type="project" value="UniProtKB-KW"/>
</dbReference>
<feature type="binding site" evidence="7 11">
    <location>
        <position position="261"/>
    </location>
    <ligand>
        <name>[4Fe-4S] cluster</name>
        <dbReference type="ChEBI" id="CHEBI:49883"/>
    </ligand>
</feature>
<dbReference type="InterPro" id="IPR000836">
    <property type="entry name" value="PRTase_dom"/>
</dbReference>
<dbReference type="GO" id="GO:0000287">
    <property type="term" value="F:magnesium ion binding"/>
    <property type="evidence" value="ECO:0007669"/>
    <property type="project" value="UniProtKB-UniRule"/>
</dbReference>
<feature type="binding site" evidence="7 11">
    <location>
        <position position="407"/>
    </location>
    <ligand>
        <name>[4Fe-4S] cluster</name>
        <dbReference type="ChEBI" id="CHEBI:49883"/>
    </ligand>
</feature>
<dbReference type="EMBL" id="PCRE01000001">
    <property type="protein sequence ID" value="PIP15377.1"/>
    <property type="molecule type" value="Genomic_DNA"/>
</dbReference>
<keyword evidence="7 10" id="KW-0460">Magnesium</keyword>
<dbReference type="SUPFAM" id="SSF53271">
    <property type="entry name" value="PRTase-like"/>
    <property type="match status" value="1"/>
</dbReference>
<sequence length="482" mass="53935">MRNKFFSDNKTTRTERVFLKDDVLKDNCGVFGIYSEKQDVAHLTFLGLQSLQHRGQEGAGIVVSNGKKTKSIKNLGLVTSVFNENNLKTLKGYIAIGHTRYSTTGGNTLNNVQPIILNLKDDDFAISFNGNIANSHQLSKTLKKVKFCSSTDTEVIAQIIKETPGKTWEEKISKSFSYLKGAFSIVAMSRKKLFAFRDPNGFRPLVLGKIKNEHVVCSESCALDMLEAEYIRDIEPGELIIIDDQGFKNTKLMSSKKQSFCVFEYVYLSRPDSVLNDQLVHQVRQRSGEILSYESPVAADLVVAIPDSGTSAALGYSKASGIPYGEVLIKNRYIGRTFIQPEQKTRDSGVKMKFNPLKKIVKGKRIIIVDDSIVRGTTIKKIIEILKKCGAKKIHIRVCSPPIRYSCYYGVDTPDANRLIASKKSVEEIRKFIGADSLKYLSLKGLVQATQLKKNTLCHACFTGKYSVPINNNFRKNILEKQ</sequence>
<comment type="cofactor">
    <cofactor evidence="7 11">
        <name>[4Fe-4S] cluster</name>
        <dbReference type="ChEBI" id="CHEBI:49883"/>
    </cofactor>
    <text evidence="7 11">Binds 1 [4Fe-4S] cluster per subunit.</text>
</comment>
<keyword evidence="3 7" id="KW-0328">Glycosyltransferase</keyword>
<dbReference type="Proteomes" id="UP000231025">
    <property type="component" value="Unassembled WGS sequence"/>
</dbReference>
<dbReference type="InterPro" id="IPR017932">
    <property type="entry name" value="GATase_2_dom"/>
</dbReference>
<keyword evidence="4 7" id="KW-0808">Transferase</keyword>
<gene>
    <name evidence="7" type="primary">purF</name>
    <name evidence="13" type="ORF">COX47_00055</name>
</gene>
<dbReference type="CDD" id="cd06223">
    <property type="entry name" value="PRTases_typeI"/>
    <property type="match status" value="1"/>
</dbReference>
<evidence type="ECO:0000313" key="14">
    <source>
        <dbReference type="Proteomes" id="UP000231025"/>
    </source>
</evidence>
<keyword evidence="7" id="KW-0004">4Fe-4S</keyword>
<dbReference type="Pfam" id="PF13537">
    <property type="entry name" value="GATase_7"/>
    <property type="match status" value="1"/>
</dbReference>
<dbReference type="GO" id="GO:0004044">
    <property type="term" value="F:amidophosphoribosyltransferase activity"/>
    <property type="evidence" value="ECO:0007669"/>
    <property type="project" value="UniProtKB-UniRule"/>
</dbReference>
<comment type="cofactor">
    <cofactor evidence="7 10">
        <name>Mg(2+)</name>
        <dbReference type="ChEBI" id="CHEBI:18420"/>
    </cofactor>
    <text evidence="7 10">Binds 1 Mg(2+) ion per subunit.</text>
</comment>
<dbReference type="NCBIfam" id="TIGR01134">
    <property type="entry name" value="purF"/>
    <property type="match status" value="1"/>
</dbReference>
<dbReference type="PIRSF" id="PIRSF000485">
    <property type="entry name" value="Amd_phspho_trans"/>
    <property type="match status" value="1"/>
</dbReference>
<evidence type="ECO:0000256" key="2">
    <source>
        <dbReference type="ARBA" id="ARBA00010138"/>
    </source>
</evidence>
<dbReference type="InterPro" id="IPR005854">
    <property type="entry name" value="PurF"/>
</dbReference>
<dbReference type="InterPro" id="IPR035584">
    <property type="entry name" value="PurF_N"/>
</dbReference>
<dbReference type="GO" id="GO:0009113">
    <property type="term" value="P:purine nucleobase biosynthetic process"/>
    <property type="evidence" value="ECO:0007669"/>
    <property type="project" value="UniProtKB-UniRule"/>
</dbReference>
<keyword evidence="5 7" id="KW-0658">Purine biosynthesis</keyword>
<comment type="caution">
    <text evidence="13">The sequence shown here is derived from an EMBL/GenBank/DDBJ whole genome shotgun (WGS) entry which is preliminary data.</text>
</comment>
<dbReference type="GO" id="GO:0006189">
    <property type="term" value="P:'de novo' IMP biosynthetic process"/>
    <property type="evidence" value="ECO:0007669"/>
    <property type="project" value="UniProtKB-UniRule"/>
</dbReference>
<dbReference type="EC" id="2.4.2.14" evidence="7"/>
<evidence type="ECO:0000256" key="4">
    <source>
        <dbReference type="ARBA" id="ARBA00022679"/>
    </source>
</evidence>
<evidence type="ECO:0000313" key="13">
    <source>
        <dbReference type="EMBL" id="PIP15377.1"/>
    </source>
</evidence>
<feature type="active site" description="Nucleophile" evidence="7 9">
    <location>
        <position position="28"/>
    </location>
</feature>
<comment type="catalytic activity">
    <reaction evidence="7 8">
        <text>5-phospho-beta-D-ribosylamine + L-glutamate + diphosphate = 5-phospho-alpha-D-ribose 1-diphosphate + L-glutamine + H2O</text>
        <dbReference type="Rhea" id="RHEA:14905"/>
        <dbReference type="ChEBI" id="CHEBI:15377"/>
        <dbReference type="ChEBI" id="CHEBI:29985"/>
        <dbReference type="ChEBI" id="CHEBI:33019"/>
        <dbReference type="ChEBI" id="CHEBI:58017"/>
        <dbReference type="ChEBI" id="CHEBI:58359"/>
        <dbReference type="ChEBI" id="CHEBI:58681"/>
        <dbReference type="EC" id="2.4.2.14"/>
    </reaction>
</comment>
<evidence type="ECO:0000256" key="11">
    <source>
        <dbReference type="PIRSR" id="PIRSR000485-3"/>
    </source>
</evidence>
<dbReference type="Pfam" id="PF00156">
    <property type="entry name" value="Pribosyltran"/>
    <property type="match status" value="1"/>
</dbReference>
<dbReference type="SUPFAM" id="SSF56235">
    <property type="entry name" value="N-terminal nucleophile aminohydrolases (Ntn hydrolases)"/>
    <property type="match status" value="1"/>
</dbReference>
<comment type="pathway">
    <text evidence="1 7 8">Purine metabolism; IMP biosynthesis via de novo pathway; N(1)-(5-phospho-D-ribosyl)glycinamide from 5-phospho-alpha-D-ribose 1-diphosphate: step 1/2.</text>
</comment>
<dbReference type="Gene3D" id="3.40.50.2020">
    <property type="match status" value="1"/>
</dbReference>
<proteinExistence type="inferred from homology"/>
<evidence type="ECO:0000256" key="1">
    <source>
        <dbReference type="ARBA" id="ARBA00005209"/>
    </source>
</evidence>
<feature type="binding site" evidence="7 10">
    <location>
        <position position="371"/>
    </location>
    <ligand>
        <name>Mg(2+)</name>
        <dbReference type="ChEBI" id="CHEBI:18420"/>
    </ligand>
</feature>
<keyword evidence="7 11" id="KW-0408">Iron</keyword>
<dbReference type="HAMAP" id="MF_01931">
    <property type="entry name" value="PurF"/>
    <property type="match status" value="1"/>
</dbReference>